<accession>A0AA86YF95</accession>
<gene>
    <name evidence="1" type="ORF">vir080_00072</name>
</gene>
<protein>
    <submittedName>
        <fullName evidence="1">Uncharacterized protein</fullName>
    </submittedName>
</protein>
<dbReference type="Proteomes" id="UP001302529">
    <property type="component" value="Segment"/>
</dbReference>
<evidence type="ECO:0000313" key="1">
    <source>
        <dbReference type="EMBL" id="DBA35445.1"/>
    </source>
</evidence>
<dbReference type="EMBL" id="BK063677">
    <property type="protein sequence ID" value="DBA35445.1"/>
    <property type="molecule type" value="Genomic_DNA"/>
</dbReference>
<keyword evidence="2" id="KW-1185">Reference proteome</keyword>
<dbReference type="RefSeq" id="YP_013605408.1">
    <property type="nucleotide sequence ID" value="NC_133305.1"/>
</dbReference>
<sequence length="66" mass="7875">MFEFDNIDLELIEDMKKLFDGLNNEEVCALTYFTFSETTTESLIRIRIIENREKIAVNLFKRIKLV</sequence>
<organism evidence="1 2">
    <name type="scientific">Caudoviricetes sp. vir080</name>
    <dbReference type="NCBI Taxonomy" id="3068353"/>
    <lineage>
        <taxon>Viruses</taxon>
        <taxon>Duplodnaviria</taxon>
        <taxon>Heunggongvirae</taxon>
        <taxon>Uroviricota</taxon>
        <taxon>Caudoviricetes</taxon>
    </lineage>
</organism>
<reference evidence="1 2" key="1">
    <citation type="journal article" date="2023" name="Nat. Microbiol.">
        <title>A compendium of viruses from methanogenic archaea reveals their diversity and adaptations to the gut environment.</title>
        <authorList>
            <person name="Medvedeva S."/>
            <person name="Borrel G."/>
            <person name="Krupovic M."/>
            <person name="Gribaldo S."/>
        </authorList>
    </citation>
    <scope>NUCLEOTIDE SEQUENCE [LARGE SCALE GENOMIC DNA]</scope>
</reference>
<proteinExistence type="predicted"/>
<dbReference type="GeneID" id="300198816"/>
<evidence type="ECO:0000313" key="2">
    <source>
        <dbReference type="Proteomes" id="UP001302529"/>
    </source>
</evidence>
<name>A0AA86YF95_9CAUD</name>